<comment type="caution">
    <text evidence="1">The sequence shown here is derived from an EMBL/GenBank/DDBJ whole genome shotgun (WGS) entry which is preliminary data.</text>
</comment>
<proteinExistence type="predicted"/>
<organism evidence="1 2">
    <name type="scientific">Streptomyces albogriseolus</name>
    <dbReference type="NCBI Taxonomy" id="1887"/>
    <lineage>
        <taxon>Bacteria</taxon>
        <taxon>Bacillati</taxon>
        <taxon>Actinomycetota</taxon>
        <taxon>Actinomycetes</taxon>
        <taxon>Kitasatosporales</taxon>
        <taxon>Streptomycetaceae</taxon>
        <taxon>Streptomyces</taxon>
        <taxon>Streptomyces albogriseolus group</taxon>
    </lineage>
</organism>
<accession>A0ACC6UQ78</accession>
<name>A0ACC6UQ78_STRAO</name>
<dbReference type="Proteomes" id="UP001565447">
    <property type="component" value="Unassembled WGS sequence"/>
</dbReference>
<dbReference type="EMBL" id="JBGCBD010000002">
    <property type="protein sequence ID" value="MEY9813687.1"/>
    <property type="molecule type" value="Genomic_DNA"/>
</dbReference>
<protein>
    <submittedName>
        <fullName evidence="1">Uncharacterized protein</fullName>
    </submittedName>
</protein>
<evidence type="ECO:0000313" key="1">
    <source>
        <dbReference type="EMBL" id="MEY9813687.1"/>
    </source>
</evidence>
<gene>
    <name evidence="1" type="ORF">RKD21_003944</name>
</gene>
<evidence type="ECO:0000313" key="2">
    <source>
        <dbReference type="Proteomes" id="UP001565447"/>
    </source>
</evidence>
<keyword evidence="2" id="KW-1185">Reference proteome</keyword>
<sequence>MPDRDALVRQGASTCVATVVGGRLVHRRR</sequence>
<reference evidence="1" key="1">
    <citation type="submission" date="2024-07" db="EMBL/GenBank/DDBJ databases">
        <title>Genome sequencing of plant associated microbes to promote plant fitness in Sorghum bicolor and Oryza sativa.</title>
        <authorList>
            <person name="Coleman-Derr D."/>
        </authorList>
    </citation>
    <scope>NUCLEOTIDE SEQUENCE</scope>
    <source>
        <strain evidence="1">SAI-173</strain>
    </source>
</reference>